<dbReference type="GO" id="GO:0046872">
    <property type="term" value="F:metal ion binding"/>
    <property type="evidence" value="ECO:0007669"/>
    <property type="project" value="UniProtKB-KW"/>
</dbReference>
<evidence type="ECO:0000256" key="8">
    <source>
        <dbReference type="ARBA" id="ARBA00022679"/>
    </source>
</evidence>
<keyword evidence="11" id="KW-0540">Nuclease</keyword>
<organism evidence="25 26">
    <name type="scientific">Circovirus rosegador</name>
    <dbReference type="NCBI Taxonomy" id="3052132"/>
    <lineage>
        <taxon>Viruses</taxon>
        <taxon>Monodnaviria</taxon>
        <taxon>Shotokuvirae</taxon>
        <taxon>Cressdnaviricota</taxon>
        <taxon>Arfiviricetes</taxon>
        <taxon>Cirlivirales</taxon>
        <taxon>Circoviridae</taxon>
        <taxon>Circovirus</taxon>
    </lineage>
</organism>
<dbReference type="GO" id="GO:0004519">
    <property type="term" value="F:endonuclease activity"/>
    <property type="evidence" value="ECO:0007669"/>
    <property type="project" value="UniProtKB-KW"/>
</dbReference>
<dbReference type="GO" id="GO:0003724">
    <property type="term" value="F:RNA helicase activity"/>
    <property type="evidence" value="ECO:0007669"/>
    <property type="project" value="InterPro"/>
</dbReference>
<evidence type="ECO:0000256" key="22">
    <source>
        <dbReference type="ARBA" id="ARBA00032243"/>
    </source>
</evidence>
<dbReference type="EMBL" id="KY370029">
    <property type="protein sequence ID" value="ATP66711.1"/>
    <property type="molecule type" value="Genomic_DNA"/>
</dbReference>
<keyword evidence="18" id="KW-0190">Covalent protein-DNA linkage</keyword>
<keyword evidence="14" id="KW-0255">Endonuclease</keyword>
<evidence type="ECO:0000256" key="21">
    <source>
        <dbReference type="ARBA" id="ARBA00030754"/>
    </source>
</evidence>
<evidence type="ECO:0000256" key="3">
    <source>
        <dbReference type="ARBA" id="ARBA00004147"/>
    </source>
</evidence>
<evidence type="ECO:0000256" key="14">
    <source>
        <dbReference type="ARBA" id="ARBA00022759"/>
    </source>
</evidence>
<comment type="catalytic activity">
    <reaction evidence="23">
        <text>ATP + H2O = ADP + phosphate + H(+)</text>
        <dbReference type="Rhea" id="RHEA:13065"/>
        <dbReference type="ChEBI" id="CHEBI:15377"/>
        <dbReference type="ChEBI" id="CHEBI:15378"/>
        <dbReference type="ChEBI" id="CHEBI:30616"/>
        <dbReference type="ChEBI" id="CHEBI:43474"/>
        <dbReference type="ChEBI" id="CHEBI:456216"/>
    </reaction>
</comment>
<evidence type="ECO:0000256" key="15">
    <source>
        <dbReference type="ARBA" id="ARBA00022801"/>
    </source>
</evidence>
<dbReference type="GO" id="GO:0042025">
    <property type="term" value="C:host cell nucleus"/>
    <property type="evidence" value="ECO:0007669"/>
    <property type="project" value="UniProtKB-SubCell"/>
</dbReference>
<keyword evidence="9" id="KW-0548">Nucleotidyltransferase</keyword>
<dbReference type="InterPro" id="IPR000605">
    <property type="entry name" value="Helicase_SF3_ssDNA/RNA_vir"/>
</dbReference>
<evidence type="ECO:0000256" key="11">
    <source>
        <dbReference type="ARBA" id="ARBA00022722"/>
    </source>
</evidence>
<evidence type="ECO:0000256" key="20">
    <source>
        <dbReference type="ARBA" id="ARBA00023268"/>
    </source>
</evidence>
<dbReference type="GO" id="GO:0016779">
    <property type="term" value="F:nucleotidyltransferase activity"/>
    <property type="evidence" value="ECO:0007669"/>
    <property type="project" value="UniProtKB-KW"/>
</dbReference>
<dbReference type="Proteomes" id="UP000297196">
    <property type="component" value="Segment"/>
</dbReference>
<dbReference type="RefSeq" id="YP_010084722.1">
    <property type="nucleotide sequence ID" value="NC_055151.1"/>
</dbReference>
<keyword evidence="19" id="KW-0238">DNA-binding</keyword>
<evidence type="ECO:0000256" key="4">
    <source>
        <dbReference type="ARBA" id="ARBA00008545"/>
    </source>
</evidence>
<dbReference type="GO" id="GO:0005524">
    <property type="term" value="F:ATP binding"/>
    <property type="evidence" value="ECO:0007669"/>
    <property type="project" value="UniProtKB-KW"/>
</dbReference>
<evidence type="ECO:0000256" key="18">
    <source>
        <dbReference type="ARBA" id="ARBA00023124"/>
    </source>
</evidence>
<dbReference type="GO" id="GO:0003723">
    <property type="term" value="F:RNA binding"/>
    <property type="evidence" value="ECO:0007669"/>
    <property type="project" value="InterPro"/>
</dbReference>
<comment type="cofactor">
    <cofactor evidence="1">
        <name>Mn(2+)</name>
        <dbReference type="ChEBI" id="CHEBI:29035"/>
    </cofactor>
</comment>
<evidence type="ECO:0000256" key="10">
    <source>
        <dbReference type="ARBA" id="ARBA00022705"/>
    </source>
</evidence>
<keyword evidence="13" id="KW-0547">Nucleotide-binding</keyword>
<dbReference type="SUPFAM" id="SSF52540">
    <property type="entry name" value="P-loop containing nucleoside triphosphate hydrolases"/>
    <property type="match status" value="1"/>
</dbReference>
<dbReference type="InterPro" id="IPR049912">
    <property type="entry name" value="CRESS_DNA_REP"/>
</dbReference>
<dbReference type="GO" id="GO:0006260">
    <property type="term" value="P:DNA replication"/>
    <property type="evidence" value="ECO:0007669"/>
    <property type="project" value="UniProtKB-KW"/>
</dbReference>
<feature type="domain" description="CRESS-DNA virus Rep endonuclease" evidence="24">
    <location>
        <begin position="14"/>
        <end position="111"/>
    </location>
</feature>
<evidence type="ECO:0000256" key="16">
    <source>
        <dbReference type="ARBA" id="ARBA00022806"/>
    </source>
</evidence>
<dbReference type="Pfam" id="PF00910">
    <property type="entry name" value="RNA_helicase"/>
    <property type="match status" value="1"/>
</dbReference>
<name>A0A2H4MWV5_9CIRC</name>
<evidence type="ECO:0000256" key="13">
    <source>
        <dbReference type="ARBA" id="ARBA00022741"/>
    </source>
</evidence>
<evidence type="ECO:0000313" key="26">
    <source>
        <dbReference type="Proteomes" id="UP000297196"/>
    </source>
</evidence>
<comment type="similarity">
    <text evidence="4">Belongs to the nanoviruses/circoviruses replication-associated protein family.</text>
</comment>
<evidence type="ECO:0000256" key="17">
    <source>
        <dbReference type="ARBA" id="ARBA00022840"/>
    </source>
</evidence>
<dbReference type="GeneID" id="65099729"/>
<dbReference type="Gene3D" id="3.40.1310.20">
    <property type="match status" value="1"/>
</dbReference>
<evidence type="ECO:0000313" key="25">
    <source>
        <dbReference type="EMBL" id="ATP66711.1"/>
    </source>
</evidence>
<keyword evidence="17" id="KW-0067">ATP-binding</keyword>
<keyword evidence="10" id="KW-0235">DNA replication</keyword>
<accession>A0A2H4MWV5</accession>
<keyword evidence="16" id="KW-0347">Helicase</keyword>
<evidence type="ECO:0000256" key="2">
    <source>
        <dbReference type="ARBA" id="ARBA00001946"/>
    </source>
</evidence>
<evidence type="ECO:0000256" key="6">
    <source>
        <dbReference type="ARBA" id="ARBA00014531"/>
    </source>
</evidence>
<protein>
    <recommendedName>
        <fullName evidence="6">Replication-associated protein</fullName>
    </recommendedName>
    <alternativeName>
        <fullName evidence="21">ATP-dependent helicase Rep</fullName>
    </alternativeName>
    <alternativeName>
        <fullName evidence="22">RepP</fullName>
    </alternativeName>
</protein>
<comment type="cofactor">
    <cofactor evidence="2">
        <name>Mg(2+)</name>
        <dbReference type="ChEBI" id="CHEBI:18420"/>
    </cofactor>
</comment>
<proteinExistence type="inferred from homology"/>
<keyword evidence="26" id="KW-1185">Reference proteome</keyword>
<evidence type="ECO:0000256" key="9">
    <source>
        <dbReference type="ARBA" id="ARBA00022695"/>
    </source>
</evidence>
<evidence type="ECO:0000256" key="7">
    <source>
        <dbReference type="ARBA" id="ARBA00022562"/>
    </source>
</evidence>
<dbReference type="KEGG" id="vg:65099729"/>
<reference evidence="25 26" key="1">
    <citation type="journal article" date="2018" name="Microbiome">
        <title>Comparative analysis of rodent and small mammal viromes to better understand the wildlife origin of emerging infectious diseases.</title>
        <authorList>
            <person name="Wu Z."/>
            <person name="Lu L."/>
            <person name="Du J."/>
            <person name="Yang L."/>
            <person name="Ren X."/>
            <person name="Liu B."/>
            <person name="Jiang J."/>
            <person name="Yang J."/>
            <person name="Dong J."/>
            <person name="Sun L."/>
            <person name="Zhu Y."/>
            <person name="Li Y."/>
            <person name="Zheng D."/>
            <person name="Zhang C."/>
            <person name="Su H."/>
            <person name="Zheng Y."/>
            <person name="Zhou H."/>
            <person name="Zhu G."/>
            <person name="Li H."/>
            <person name="Chmura A."/>
            <person name="Yang F."/>
            <person name="Daszak P."/>
            <person name="Wang J."/>
            <person name="Liu Q."/>
            <person name="Jin Q."/>
        </authorList>
    </citation>
    <scope>NUCLEOTIDE SEQUENCE [LARGE SCALE GENOMIC DNA]</scope>
    <source>
        <strain evidence="25">RtAs-CV/IM2014</strain>
    </source>
</reference>
<evidence type="ECO:0000256" key="1">
    <source>
        <dbReference type="ARBA" id="ARBA00001936"/>
    </source>
</evidence>
<sequence length="301" mass="34241">MAQAQVQERSARRAGACRRWCFTINNYTPEEEEKVKALAARAKYLICGREVGENGTPHLQGYVNLHKTTRMAGLKADLGGRGHFEVAKGDDTANRDYCSKGGDILIESGEPQKKGKRNDLHGAVQKLLSTGQLTTVAVECPETFVKYHRGLSALLLIHPDVATPRKWKSEVIVYVGPPGCGKSRICLESAPHAYWKPRGKWWDGYDKHEDVILDDFYGWLPFDDLLRLLDRYPLRVETKGGTVNFVAKRIFITSNKFPHEWYSDEITNKDAMYRRLSVVWSFNVDKFVIAPPEVFPHKINY</sequence>
<keyword evidence="12" id="KW-0479">Metal-binding</keyword>
<keyword evidence="20" id="KW-0511">Multifunctional enzyme</keyword>
<evidence type="ECO:0000256" key="5">
    <source>
        <dbReference type="ARBA" id="ARBA00011448"/>
    </source>
</evidence>
<keyword evidence="8" id="KW-0808">Transferase</keyword>
<keyword evidence="15" id="KW-0378">Hydrolase</keyword>
<dbReference type="InterPro" id="IPR027417">
    <property type="entry name" value="P-loop_NTPase"/>
</dbReference>
<dbReference type="PROSITE" id="PS52020">
    <property type="entry name" value="CRESS_DNA_REP"/>
    <property type="match status" value="1"/>
</dbReference>
<comment type="subunit">
    <text evidence="5">Interacts with the capsid protein; this interaction relocates Rep into the nucleus.</text>
</comment>
<dbReference type="GO" id="GO:0003677">
    <property type="term" value="F:DNA binding"/>
    <property type="evidence" value="ECO:0007669"/>
    <property type="project" value="UniProtKB-KW"/>
</dbReference>
<keyword evidence="7" id="KW-1048">Host nucleus</keyword>
<evidence type="ECO:0000256" key="23">
    <source>
        <dbReference type="ARBA" id="ARBA00049360"/>
    </source>
</evidence>
<comment type="subcellular location">
    <subcellularLocation>
        <location evidence="3">Host nucleus</location>
    </subcellularLocation>
</comment>
<dbReference type="Pfam" id="PF02407">
    <property type="entry name" value="Viral_Rep"/>
    <property type="match status" value="1"/>
</dbReference>
<evidence type="ECO:0000256" key="12">
    <source>
        <dbReference type="ARBA" id="ARBA00022723"/>
    </source>
</evidence>
<evidence type="ECO:0000256" key="19">
    <source>
        <dbReference type="ARBA" id="ARBA00023125"/>
    </source>
</evidence>
<evidence type="ECO:0000259" key="24">
    <source>
        <dbReference type="PROSITE" id="PS52020"/>
    </source>
</evidence>
<dbReference type="GO" id="GO:0016787">
    <property type="term" value="F:hydrolase activity"/>
    <property type="evidence" value="ECO:0007669"/>
    <property type="project" value="UniProtKB-KW"/>
</dbReference>